<evidence type="ECO:0000313" key="3">
    <source>
        <dbReference type="Proteomes" id="UP000193926"/>
    </source>
</evidence>
<feature type="domain" description="DUF306" evidence="1">
    <location>
        <begin position="149"/>
        <end position="255"/>
    </location>
</feature>
<name>A0A1X4NKQ8_9RHOB</name>
<keyword evidence="3" id="KW-1185">Reference proteome</keyword>
<dbReference type="PANTHER" id="PTHR38013:SF1">
    <property type="entry name" value="GLYCOPROTEIN_POLYSACCHARIDE METABOLISM"/>
    <property type="match status" value="1"/>
</dbReference>
<dbReference type="Proteomes" id="UP000193926">
    <property type="component" value="Unassembled WGS sequence"/>
</dbReference>
<organism evidence="2 3">
    <name type="scientific">Marivita geojedonensis</name>
    <dbReference type="NCBI Taxonomy" id="1123756"/>
    <lineage>
        <taxon>Bacteria</taxon>
        <taxon>Pseudomonadati</taxon>
        <taxon>Pseudomonadota</taxon>
        <taxon>Alphaproteobacteria</taxon>
        <taxon>Rhodobacterales</taxon>
        <taxon>Roseobacteraceae</taxon>
        <taxon>Marivita</taxon>
    </lineage>
</organism>
<reference evidence="2 3" key="1">
    <citation type="submission" date="2014-03" db="EMBL/GenBank/DDBJ databases">
        <title>The draft genome sequence of Marivita geojedonensis KCTC 23882.</title>
        <authorList>
            <person name="Lai Q."/>
            <person name="Shao Z."/>
        </authorList>
    </citation>
    <scope>NUCLEOTIDE SEQUENCE [LARGE SCALE GENOMIC DNA]</scope>
    <source>
        <strain evidence="2 3">DPG-138</strain>
    </source>
</reference>
<dbReference type="OrthoDB" id="9809132at2"/>
<sequence>MATDEVNIMHTLILAVILVLSAFGFPDRAEADDGVLNVTVSYRERMALPPDAELDVQLLDISRADARAKLLSAQRFSMIGVPTSVQLNYDAAMIEDRARYAVRAEIWTEDKKMFQATTTLPALGGETPELDIVLMRVMTGTEDTQPNRSITGVSWAVAEVAGVPWPNDDPATLAIDGEMRFSLFGGCNRFIGSVEAFDSRITFPEQFAGTLMACPDEIETAERSLLEALRSAMRYVRFGGGLVFLDEHDVALLHFVERPE</sequence>
<evidence type="ECO:0000259" key="1">
    <source>
        <dbReference type="Pfam" id="PF03724"/>
    </source>
</evidence>
<dbReference type="Pfam" id="PF03724">
    <property type="entry name" value="META"/>
    <property type="match status" value="1"/>
</dbReference>
<dbReference type="STRING" id="1123756.MGEO_10515"/>
<dbReference type="PANTHER" id="PTHR38013">
    <property type="entry name" value="GLYCOPROTEIN/POLYSACCHARIDE METABOLISM"/>
    <property type="match status" value="1"/>
</dbReference>
<gene>
    <name evidence="2" type="ORF">MGEO_10515</name>
</gene>
<dbReference type="InterPro" id="IPR005184">
    <property type="entry name" value="DUF306_Meta_HslJ"/>
</dbReference>
<dbReference type="InterPro" id="IPR053196">
    <property type="entry name" value="Lipoprotein_YbaY-like"/>
</dbReference>
<evidence type="ECO:0000313" key="2">
    <source>
        <dbReference type="EMBL" id="OSQ50866.1"/>
    </source>
</evidence>
<comment type="caution">
    <text evidence="2">The sequence shown here is derived from an EMBL/GenBank/DDBJ whole genome shotgun (WGS) entry which is preliminary data.</text>
</comment>
<dbReference type="InterPro" id="IPR038670">
    <property type="entry name" value="HslJ-like_sf"/>
</dbReference>
<dbReference type="EMBL" id="JFKC01000008">
    <property type="protein sequence ID" value="OSQ50866.1"/>
    <property type="molecule type" value="Genomic_DNA"/>
</dbReference>
<protein>
    <recommendedName>
        <fullName evidence="1">DUF306 domain-containing protein</fullName>
    </recommendedName>
</protein>
<dbReference type="RefSeq" id="WP_085636965.1">
    <property type="nucleotide sequence ID" value="NZ_JFKC01000008.1"/>
</dbReference>
<dbReference type="AlphaFoldDB" id="A0A1X4NKQ8"/>
<accession>A0A1X4NKQ8</accession>
<proteinExistence type="predicted"/>
<dbReference type="Pfam" id="PF09619">
    <property type="entry name" value="YscW"/>
    <property type="match status" value="1"/>
</dbReference>
<dbReference type="InterPro" id="IPR039366">
    <property type="entry name" value="Pilotin"/>
</dbReference>
<dbReference type="Gene3D" id="2.40.128.270">
    <property type="match status" value="1"/>
</dbReference>